<evidence type="ECO:0000256" key="4">
    <source>
        <dbReference type="ARBA" id="ARBA00008276"/>
    </source>
</evidence>
<dbReference type="Gene3D" id="3.40.1190.10">
    <property type="entry name" value="Mur-like, catalytic domain"/>
    <property type="match status" value="1"/>
</dbReference>
<dbReference type="Pfam" id="PF02875">
    <property type="entry name" value="Mur_ligase_C"/>
    <property type="match status" value="1"/>
</dbReference>
<reference evidence="21 22" key="1">
    <citation type="submission" date="2010-01" db="EMBL/GenBank/DDBJ databases">
        <title>The complete genome of Thermobispora bispora DSM 43833.</title>
        <authorList>
            <consortium name="US DOE Joint Genome Institute (JGI-PGF)"/>
            <person name="Lucas S."/>
            <person name="Copeland A."/>
            <person name="Lapidus A."/>
            <person name="Glavina del Rio T."/>
            <person name="Dalin E."/>
            <person name="Tice H."/>
            <person name="Bruce D."/>
            <person name="Goodwin L."/>
            <person name="Pitluck S."/>
            <person name="Kyrpides N."/>
            <person name="Mavromatis K."/>
            <person name="Ivanova N."/>
            <person name="Mikhailova N."/>
            <person name="Chertkov O."/>
            <person name="Brettin T."/>
            <person name="Detter J.C."/>
            <person name="Han C."/>
            <person name="Larimer F."/>
            <person name="Land M."/>
            <person name="Hauser L."/>
            <person name="Markowitz V."/>
            <person name="Cheng J.-F."/>
            <person name="Hugenholtz P."/>
            <person name="Woyke T."/>
            <person name="Wu D."/>
            <person name="Jando M."/>
            <person name="Schneider S."/>
            <person name="Klenk H.-P."/>
            <person name="Eisen J.A."/>
        </authorList>
    </citation>
    <scope>NUCLEOTIDE SEQUENCE [LARGE SCALE GENOMIC DNA]</scope>
    <source>
        <strain evidence="22">ATCC 19993 / DSM 43833 / CBS 139.67 / JCM 10125 / KCTC 9307 / NBRC 14880 / R51</strain>
    </source>
</reference>
<comment type="catalytic activity">
    <reaction evidence="16">
        <text>(6S)-5,6,7,8-tetrahydrofolyl-(gamma-L-Glu)(n) + L-glutamate + ATP = (6S)-5,6,7,8-tetrahydrofolyl-(gamma-L-Glu)(n+1) + ADP + phosphate + H(+)</text>
        <dbReference type="Rhea" id="RHEA:10580"/>
        <dbReference type="Rhea" id="RHEA-COMP:14738"/>
        <dbReference type="Rhea" id="RHEA-COMP:14740"/>
        <dbReference type="ChEBI" id="CHEBI:15378"/>
        <dbReference type="ChEBI" id="CHEBI:29985"/>
        <dbReference type="ChEBI" id="CHEBI:30616"/>
        <dbReference type="ChEBI" id="CHEBI:43474"/>
        <dbReference type="ChEBI" id="CHEBI:141005"/>
        <dbReference type="ChEBI" id="CHEBI:456216"/>
        <dbReference type="EC" id="6.3.2.17"/>
    </reaction>
</comment>
<keyword evidence="14" id="KW-0289">Folate biosynthesis</keyword>
<dbReference type="PIRSF" id="PIRSF001563">
    <property type="entry name" value="Folylpolyglu_synth"/>
    <property type="match status" value="1"/>
</dbReference>
<keyword evidence="22" id="KW-1185">Reference proteome</keyword>
<evidence type="ECO:0000256" key="18">
    <source>
        <dbReference type="PIRNR" id="PIRNR001563"/>
    </source>
</evidence>
<evidence type="ECO:0000256" key="15">
    <source>
        <dbReference type="ARBA" id="ARBA00030592"/>
    </source>
</evidence>
<evidence type="ECO:0000256" key="16">
    <source>
        <dbReference type="ARBA" id="ARBA00047493"/>
    </source>
</evidence>
<feature type="domain" description="Mur ligase central" evidence="20">
    <location>
        <begin position="56"/>
        <end position="282"/>
    </location>
</feature>
<evidence type="ECO:0000256" key="13">
    <source>
        <dbReference type="ARBA" id="ARBA00022842"/>
    </source>
</evidence>
<evidence type="ECO:0000313" key="21">
    <source>
        <dbReference type="EMBL" id="ADG89175.1"/>
    </source>
</evidence>
<evidence type="ECO:0000256" key="10">
    <source>
        <dbReference type="ARBA" id="ARBA00022723"/>
    </source>
</evidence>
<evidence type="ECO:0000256" key="9">
    <source>
        <dbReference type="ARBA" id="ARBA00022598"/>
    </source>
</evidence>
<comment type="cofactor">
    <cofactor evidence="1">
        <name>Mg(2+)</name>
        <dbReference type="ChEBI" id="CHEBI:18420"/>
    </cofactor>
</comment>
<dbReference type="GO" id="GO:0005524">
    <property type="term" value="F:ATP binding"/>
    <property type="evidence" value="ECO:0007669"/>
    <property type="project" value="UniProtKB-KW"/>
</dbReference>
<keyword evidence="11 18" id="KW-0547">Nucleotide-binding</keyword>
<keyword evidence="10" id="KW-0479">Metal-binding</keyword>
<dbReference type="Gene3D" id="3.90.190.20">
    <property type="entry name" value="Mur ligase, C-terminal domain"/>
    <property type="match status" value="1"/>
</dbReference>
<feature type="domain" description="Mur ligase C-terminal" evidence="19">
    <location>
        <begin position="308"/>
        <end position="433"/>
    </location>
</feature>
<protein>
    <recommendedName>
        <fullName evidence="8">Dihydrofolate synthase/folylpolyglutamate synthase</fullName>
        <ecNumber evidence="6">6.3.2.12</ecNumber>
        <ecNumber evidence="7">6.3.2.17</ecNumber>
    </recommendedName>
    <alternativeName>
        <fullName evidence="15">Tetrahydrofolylpolyglutamate synthase</fullName>
    </alternativeName>
</protein>
<dbReference type="RefSeq" id="WP_013132708.1">
    <property type="nucleotide sequence ID" value="NC_014165.1"/>
</dbReference>
<evidence type="ECO:0000256" key="3">
    <source>
        <dbReference type="ARBA" id="ARBA00005150"/>
    </source>
</evidence>
<dbReference type="Pfam" id="PF08245">
    <property type="entry name" value="Mur_ligase_M"/>
    <property type="match status" value="1"/>
</dbReference>
<dbReference type="FunFam" id="3.40.1190.10:FF:000004">
    <property type="entry name" value="Dihydrofolate synthase/folylpolyglutamate synthase"/>
    <property type="match status" value="1"/>
</dbReference>
<dbReference type="GO" id="GO:0008841">
    <property type="term" value="F:dihydrofolate synthase activity"/>
    <property type="evidence" value="ECO:0007669"/>
    <property type="project" value="UniProtKB-EC"/>
</dbReference>
<keyword evidence="9 18" id="KW-0436">Ligase</keyword>
<dbReference type="STRING" id="469371.Tbis_2472"/>
<evidence type="ECO:0000256" key="11">
    <source>
        <dbReference type="ARBA" id="ARBA00022741"/>
    </source>
</evidence>
<comment type="similarity">
    <text evidence="4 18">Belongs to the folylpolyglutamate synthase family.</text>
</comment>
<evidence type="ECO:0000256" key="7">
    <source>
        <dbReference type="ARBA" id="ARBA00013025"/>
    </source>
</evidence>
<dbReference type="KEGG" id="tbi:Tbis_2472"/>
<dbReference type="eggNOG" id="COG0285">
    <property type="taxonomic scope" value="Bacteria"/>
</dbReference>
<dbReference type="InterPro" id="IPR036615">
    <property type="entry name" value="Mur_ligase_C_dom_sf"/>
</dbReference>
<gene>
    <name evidence="21" type="ordered locus">Tbis_2472</name>
</gene>
<evidence type="ECO:0000256" key="12">
    <source>
        <dbReference type="ARBA" id="ARBA00022840"/>
    </source>
</evidence>
<comment type="pathway">
    <text evidence="2">Cofactor biosynthesis; tetrahydrofolate biosynthesis; 7,8-dihydrofolate from 2-amino-4-hydroxy-6-hydroxymethyl-7,8-dihydropteridine diphosphate and 4-aminobenzoate: step 2/2.</text>
</comment>
<evidence type="ECO:0000256" key="5">
    <source>
        <dbReference type="ARBA" id="ARBA00011245"/>
    </source>
</evidence>
<evidence type="ECO:0000256" key="2">
    <source>
        <dbReference type="ARBA" id="ARBA00004799"/>
    </source>
</evidence>
<dbReference type="Proteomes" id="UP000006640">
    <property type="component" value="Chromosome"/>
</dbReference>
<evidence type="ECO:0000256" key="1">
    <source>
        <dbReference type="ARBA" id="ARBA00001946"/>
    </source>
</evidence>
<dbReference type="AlphaFoldDB" id="D6Y4J9"/>
<dbReference type="SUPFAM" id="SSF53244">
    <property type="entry name" value="MurD-like peptide ligases, peptide-binding domain"/>
    <property type="match status" value="1"/>
</dbReference>
<sequence length="448" mass="47886">MALPASPYADGVEYRAVEQAIMARGVEWAFDPTLERIAALMDLLGDPHKAYPVIHIAGTNGKTSTARLIESLLRARNLRVGRYTSPHLITMRERIAVDGEPLSPQRFVEVYRDIEPYIEMVDAKVGKLSFFEVLTAMAYAAFADAPVDVAVIEAGMGGAWDATNVADAAVAVITPIALDHTDYLGPDLASIAKEKAGIIKPGATAILAKQQLPAAEVLMRRVAEVRATVAREEMEFGVRRRDLAMGGQLLQLQGLKGVYEDVFLALYGAHQAGNAATALAAVEALTGGDEPLGGEVVQQAFAEVQSPGRLEVARRSPTVILDAAHNPHGMTAMLEGLTESFGFSRIIAVLAMMRDKDVDAVLDLMEPVVEVLVVTRNSSPRSMSVEELAERAEQVFGEDRVRRAARLDEAIDLAVALADEGDPLDSGVVVTGSVVTVGEAGILLKAGR</sequence>
<dbReference type="NCBIfam" id="TIGR01499">
    <property type="entry name" value="folC"/>
    <property type="match status" value="1"/>
</dbReference>
<dbReference type="EC" id="6.3.2.12" evidence="6"/>
<dbReference type="GO" id="GO:0005737">
    <property type="term" value="C:cytoplasm"/>
    <property type="evidence" value="ECO:0007669"/>
    <property type="project" value="TreeGrafter"/>
</dbReference>
<dbReference type="GO" id="GO:0046656">
    <property type="term" value="P:folic acid biosynthetic process"/>
    <property type="evidence" value="ECO:0007669"/>
    <property type="project" value="UniProtKB-KW"/>
</dbReference>
<evidence type="ECO:0000259" key="19">
    <source>
        <dbReference type="Pfam" id="PF02875"/>
    </source>
</evidence>
<keyword evidence="12 18" id="KW-0067">ATP-binding</keyword>
<dbReference type="PANTHER" id="PTHR11136">
    <property type="entry name" value="FOLYLPOLYGLUTAMATE SYNTHASE-RELATED"/>
    <property type="match status" value="1"/>
</dbReference>
<keyword evidence="13" id="KW-0460">Magnesium</keyword>
<dbReference type="PANTHER" id="PTHR11136:SF0">
    <property type="entry name" value="DIHYDROFOLATE SYNTHETASE-RELATED"/>
    <property type="match status" value="1"/>
</dbReference>
<evidence type="ECO:0000313" key="22">
    <source>
        <dbReference type="Proteomes" id="UP000006640"/>
    </source>
</evidence>
<dbReference type="SUPFAM" id="SSF53623">
    <property type="entry name" value="MurD-like peptide ligases, catalytic domain"/>
    <property type="match status" value="1"/>
</dbReference>
<dbReference type="InterPro" id="IPR004101">
    <property type="entry name" value="Mur_ligase_C"/>
</dbReference>
<organism evidence="21 22">
    <name type="scientific">Thermobispora bispora (strain ATCC 19993 / DSM 43833 / CBS 139.67 / JCM 10125 / KCTC 9307 / NBRC 14880 / R51)</name>
    <dbReference type="NCBI Taxonomy" id="469371"/>
    <lineage>
        <taxon>Bacteria</taxon>
        <taxon>Bacillati</taxon>
        <taxon>Actinomycetota</taxon>
        <taxon>Actinomycetes</taxon>
        <taxon>Streptosporangiales</taxon>
        <taxon>Streptosporangiaceae</taxon>
        <taxon>Thermobispora</taxon>
    </lineage>
</organism>
<evidence type="ECO:0000256" key="17">
    <source>
        <dbReference type="ARBA" id="ARBA00049161"/>
    </source>
</evidence>
<dbReference type="EC" id="6.3.2.17" evidence="7"/>
<evidence type="ECO:0000256" key="8">
    <source>
        <dbReference type="ARBA" id="ARBA00019357"/>
    </source>
</evidence>
<evidence type="ECO:0000256" key="14">
    <source>
        <dbReference type="ARBA" id="ARBA00022909"/>
    </source>
</evidence>
<evidence type="ECO:0000256" key="6">
    <source>
        <dbReference type="ARBA" id="ARBA00013023"/>
    </source>
</evidence>
<comment type="catalytic activity">
    <reaction evidence="17">
        <text>7,8-dihydropteroate + L-glutamate + ATP = 7,8-dihydrofolate + ADP + phosphate + H(+)</text>
        <dbReference type="Rhea" id="RHEA:23584"/>
        <dbReference type="ChEBI" id="CHEBI:15378"/>
        <dbReference type="ChEBI" id="CHEBI:17839"/>
        <dbReference type="ChEBI" id="CHEBI:29985"/>
        <dbReference type="ChEBI" id="CHEBI:30616"/>
        <dbReference type="ChEBI" id="CHEBI:43474"/>
        <dbReference type="ChEBI" id="CHEBI:57451"/>
        <dbReference type="ChEBI" id="CHEBI:456216"/>
        <dbReference type="EC" id="6.3.2.12"/>
    </reaction>
</comment>
<evidence type="ECO:0000259" key="20">
    <source>
        <dbReference type="Pfam" id="PF08245"/>
    </source>
</evidence>
<dbReference type="EMBL" id="CP001874">
    <property type="protein sequence ID" value="ADG89175.1"/>
    <property type="molecule type" value="Genomic_DNA"/>
</dbReference>
<proteinExistence type="inferred from homology"/>
<dbReference type="InterPro" id="IPR013221">
    <property type="entry name" value="Mur_ligase_cen"/>
</dbReference>
<dbReference type="GO" id="GO:0046872">
    <property type="term" value="F:metal ion binding"/>
    <property type="evidence" value="ECO:0007669"/>
    <property type="project" value="UniProtKB-KW"/>
</dbReference>
<comment type="pathway">
    <text evidence="3">Cofactor biosynthesis; tetrahydrofolylpolyglutamate biosynthesis.</text>
</comment>
<accession>D6Y4J9</accession>
<name>D6Y4J9_THEBD</name>
<dbReference type="InterPro" id="IPR001645">
    <property type="entry name" value="Folylpolyglutamate_synth"/>
</dbReference>
<dbReference type="HOGENOM" id="CLU_015869_1_2_11"/>
<dbReference type="InterPro" id="IPR036565">
    <property type="entry name" value="Mur-like_cat_sf"/>
</dbReference>
<comment type="subunit">
    <text evidence="5">Monomer.</text>
</comment>
<dbReference type="GO" id="GO:0004326">
    <property type="term" value="F:tetrahydrofolylpolyglutamate synthase activity"/>
    <property type="evidence" value="ECO:0007669"/>
    <property type="project" value="UniProtKB-EC"/>
</dbReference>